<feature type="modified residue" description="4-aspartylphosphate" evidence="8">
    <location>
        <position position="55"/>
    </location>
</feature>
<keyword evidence="2" id="KW-0963">Cytoplasm</keyword>
<evidence type="ECO:0000256" key="4">
    <source>
        <dbReference type="ARBA" id="ARBA00023012"/>
    </source>
</evidence>
<evidence type="ECO:0000259" key="10">
    <source>
        <dbReference type="PROSITE" id="PS50110"/>
    </source>
</evidence>
<evidence type="ECO:0000256" key="2">
    <source>
        <dbReference type="ARBA" id="ARBA00022490"/>
    </source>
</evidence>
<keyword evidence="4" id="KW-0902">Two-component regulatory system</keyword>
<dbReference type="InterPro" id="IPR001789">
    <property type="entry name" value="Sig_transdc_resp-reg_receiver"/>
</dbReference>
<dbReference type="OrthoDB" id="159632at2"/>
<dbReference type="PROSITE" id="PS50110">
    <property type="entry name" value="RESPONSE_REGULATORY"/>
    <property type="match status" value="1"/>
</dbReference>
<accession>A0A2V3WD20</accession>
<dbReference type="GO" id="GO:0000160">
    <property type="term" value="P:phosphorelay signal transduction system"/>
    <property type="evidence" value="ECO:0007669"/>
    <property type="project" value="UniProtKB-KW"/>
</dbReference>
<dbReference type="Proteomes" id="UP000247978">
    <property type="component" value="Unassembled WGS sequence"/>
</dbReference>
<evidence type="ECO:0000313" key="11">
    <source>
        <dbReference type="EMBL" id="PXW90115.1"/>
    </source>
</evidence>
<organism evidence="11 12">
    <name type="scientific">Pseudogracilibacillus auburnensis</name>
    <dbReference type="NCBI Taxonomy" id="1494959"/>
    <lineage>
        <taxon>Bacteria</taxon>
        <taxon>Bacillati</taxon>
        <taxon>Bacillota</taxon>
        <taxon>Bacilli</taxon>
        <taxon>Bacillales</taxon>
        <taxon>Bacillaceae</taxon>
        <taxon>Pseudogracilibacillus</taxon>
    </lineage>
</organism>
<dbReference type="PROSITE" id="PS00041">
    <property type="entry name" value="HTH_ARAC_FAMILY_1"/>
    <property type="match status" value="1"/>
</dbReference>
<dbReference type="InterPro" id="IPR018062">
    <property type="entry name" value="HTH_AraC-typ_CS"/>
</dbReference>
<dbReference type="AlphaFoldDB" id="A0A2V3WD20"/>
<dbReference type="Pfam" id="PF00072">
    <property type="entry name" value="Response_reg"/>
    <property type="match status" value="1"/>
</dbReference>
<evidence type="ECO:0000313" key="12">
    <source>
        <dbReference type="Proteomes" id="UP000247978"/>
    </source>
</evidence>
<dbReference type="SMART" id="SM00342">
    <property type="entry name" value="HTH_ARAC"/>
    <property type="match status" value="1"/>
</dbReference>
<evidence type="ECO:0000256" key="1">
    <source>
        <dbReference type="ARBA" id="ARBA00004496"/>
    </source>
</evidence>
<dbReference type="SUPFAM" id="SSF46689">
    <property type="entry name" value="Homeodomain-like"/>
    <property type="match status" value="2"/>
</dbReference>
<dbReference type="PANTHER" id="PTHR42713">
    <property type="entry name" value="HISTIDINE KINASE-RELATED"/>
    <property type="match status" value="1"/>
</dbReference>
<dbReference type="Gene3D" id="3.40.50.2300">
    <property type="match status" value="1"/>
</dbReference>
<dbReference type="GO" id="GO:0043565">
    <property type="term" value="F:sequence-specific DNA binding"/>
    <property type="evidence" value="ECO:0007669"/>
    <property type="project" value="InterPro"/>
</dbReference>
<proteinExistence type="predicted"/>
<name>A0A2V3WD20_9BACI</name>
<dbReference type="Pfam" id="PF12833">
    <property type="entry name" value="HTH_18"/>
    <property type="match status" value="1"/>
</dbReference>
<keyword evidence="12" id="KW-1185">Reference proteome</keyword>
<feature type="domain" description="Response regulatory" evidence="10">
    <location>
        <begin position="3"/>
        <end position="120"/>
    </location>
</feature>
<dbReference type="GO" id="GO:0005737">
    <property type="term" value="C:cytoplasm"/>
    <property type="evidence" value="ECO:0007669"/>
    <property type="project" value="UniProtKB-SubCell"/>
</dbReference>
<evidence type="ECO:0000256" key="7">
    <source>
        <dbReference type="ARBA" id="ARBA00023163"/>
    </source>
</evidence>
<dbReference type="PANTHER" id="PTHR42713:SF3">
    <property type="entry name" value="TRANSCRIPTIONAL REGULATORY PROTEIN HPTR"/>
    <property type="match status" value="1"/>
</dbReference>
<comment type="subcellular location">
    <subcellularLocation>
        <location evidence="1">Cytoplasm</location>
    </subcellularLocation>
</comment>
<dbReference type="CDD" id="cd17536">
    <property type="entry name" value="REC_YesN-like"/>
    <property type="match status" value="1"/>
</dbReference>
<keyword evidence="3 8" id="KW-0597">Phosphoprotein</keyword>
<dbReference type="Gene3D" id="1.10.10.60">
    <property type="entry name" value="Homeodomain-like"/>
    <property type="match status" value="2"/>
</dbReference>
<dbReference type="PRINTS" id="PR00032">
    <property type="entry name" value="HTHARAC"/>
</dbReference>
<evidence type="ECO:0000256" key="6">
    <source>
        <dbReference type="ARBA" id="ARBA00023125"/>
    </source>
</evidence>
<feature type="domain" description="HTH araC/xylS-type" evidence="9">
    <location>
        <begin position="139"/>
        <end position="237"/>
    </location>
</feature>
<dbReference type="InterPro" id="IPR051552">
    <property type="entry name" value="HptR"/>
</dbReference>
<evidence type="ECO:0000259" key="9">
    <source>
        <dbReference type="PROSITE" id="PS01124"/>
    </source>
</evidence>
<keyword evidence="5" id="KW-0805">Transcription regulation</keyword>
<dbReference type="PROSITE" id="PS01124">
    <property type="entry name" value="HTH_ARAC_FAMILY_2"/>
    <property type="match status" value="1"/>
</dbReference>
<dbReference type="InterPro" id="IPR011006">
    <property type="entry name" value="CheY-like_superfamily"/>
</dbReference>
<sequence length="240" mass="27846">MIKVMVVEDEQTIREGIKILLEEVIMGYEVLWEASNGQRALEILTIEIPDLIITDIRMPKMTGIDFITLLKEKHTEIPVIVISGYDDFLYVREALRLGVKDYLLKPISRKELASILDAIFMNKVKNDEGRESNDSMVIHQIKELIDKNVEGDLSLEYISKALNLHPNYISNLFRKQTNLKLSDYILTRRMEKAKELLKNTNLKIYDIAFLTGFSNPKYFSSVFKKSEGMTPHQYRTGQFH</sequence>
<protein>
    <submittedName>
        <fullName evidence="11">AraC family two component transcriptional regulator</fullName>
    </submittedName>
</protein>
<gene>
    <name evidence="11" type="ORF">DFR56_10123</name>
</gene>
<dbReference type="InterPro" id="IPR020449">
    <property type="entry name" value="Tscrpt_reg_AraC-type_HTH"/>
</dbReference>
<keyword evidence="7" id="KW-0804">Transcription</keyword>
<dbReference type="EMBL" id="QJJQ01000001">
    <property type="protein sequence ID" value="PXW90115.1"/>
    <property type="molecule type" value="Genomic_DNA"/>
</dbReference>
<dbReference type="InterPro" id="IPR009057">
    <property type="entry name" value="Homeodomain-like_sf"/>
</dbReference>
<evidence type="ECO:0000256" key="5">
    <source>
        <dbReference type="ARBA" id="ARBA00023015"/>
    </source>
</evidence>
<evidence type="ECO:0000256" key="3">
    <source>
        <dbReference type="ARBA" id="ARBA00022553"/>
    </source>
</evidence>
<dbReference type="InterPro" id="IPR018060">
    <property type="entry name" value="HTH_AraC"/>
</dbReference>
<comment type="caution">
    <text evidence="11">The sequence shown here is derived from an EMBL/GenBank/DDBJ whole genome shotgun (WGS) entry which is preliminary data.</text>
</comment>
<dbReference type="SMART" id="SM00448">
    <property type="entry name" value="REC"/>
    <property type="match status" value="1"/>
</dbReference>
<evidence type="ECO:0000256" key="8">
    <source>
        <dbReference type="PROSITE-ProRule" id="PRU00169"/>
    </source>
</evidence>
<reference evidence="11 12" key="1">
    <citation type="submission" date="2018-05" db="EMBL/GenBank/DDBJ databases">
        <title>Genomic Encyclopedia of Type Strains, Phase IV (KMG-IV): sequencing the most valuable type-strain genomes for metagenomic binning, comparative biology and taxonomic classification.</title>
        <authorList>
            <person name="Goeker M."/>
        </authorList>
    </citation>
    <scope>NUCLEOTIDE SEQUENCE [LARGE SCALE GENOMIC DNA]</scope>
    <source>
        <strain evidence="11 12">DSM 28556</strain>
    </source>
</reference>
<dbReference type="SUPFAM" id="SSF52172">
    <property type="entry name" value="CheY-like"/>
    <property type="match status" value="1"/>
</dbReference>
<dbReference type="GO" id="GO:0003700">
    <property type="term" value="F:DNA-binding transcription factor activity"/>
    <property type="evidence" value="ECO:0007669"/>
    <property type="project" value="InterPro"/>
</dbReference>
<keyword evidence="6" id="KW-0238">DNA-binding</keyword>